<name>E7RQ14_9BACT</name>
<proteinExistence type="predicted"/>
<dbReference type="Proteomes" id="UP000005580">
    <property type="component" value="Unassembled WGS sequence"/>
</dbReference>
<organism evidence="1 2">
    <name type="scientific">Hoylesella oralis ATCC 33269</name>
    <dbReference type="NCBI Taxonomy" id="873533"/>
    <lineage>
        <taxon>Bacteria</taxon>
        <taxon>Pseudomonadati</taxon>
        <taxon>Bacteroidota</taxon>
        <taxon>Bacteroidia</taxon>
        <taxon>Bacteroidales</taxon>
        <taxon>Prevotellaceae</taxon>
        <taxon>Hoylesella</taxon>
    </lineage>
</organism>
<reference evidence="1" key="1">
    <citation type="submission" date="2011-01" db="EMBL/GenBank/DDBJ databases">
        <authorList>
            <person name="Muzny D."/>
            <person name="Qin X."/>
            <person name="Buhay C."/>
            <person name="Dugan-Rocha S."/>
            <person name="Ding Y."/>
            <person name="Chen G."/>
            <person name="Hawes A."/>
            <person name="Holder M."/>
            <person name="Jhangiani S."/>
            <person name="Johnson A."/>
            <person name="Khan Z."/>
            <person name="Li Z."/>
            <person name="Liu W."/>
            <person name="Liu X."/>
            <person name="Perez L."/>
            <person name="Shen H."/>
            <person name="Wang Q."/>
            <person name="Watt J."/>
            <person name="Xi L."/>
            <person name="Xin Y."/>
            <person name="Zhou J."/>
            <person name="Deng J."/>
            <person name="Jiang H."/>
            <person name="Liu Y."/>
            <person name="Qu J."/>
            <person name="Song X.-Z."/>
            <person name="Zhang L."/>
            <person name="Villasana D."/>
            <person name="Johnson A."/>
            <person name="Liu J."/>
            <person name="Liyanage D."/>
            <person name="Lorensuhewa L."/>
            <person name="Robinson T."/>
            <person name="Song A."/>
            <person name="Song B.-B."/>
            <person name="Dinh H."/>
            <person name="Thornton R."/>
            <person name="Coyle M."/>
            <person name="Francisco L."/>
            <person name="Jackson L."/>
            <person name="Javaid M."/>
            <person name="Korchina V."/>
            <person name="Kovar C."/>
            <person name="Mata R."/>
            <person name="Mathew T."/>
            <person name="Ngo R."/>
            <person name="Nguyen L."/>
            <person name="Nguyen N."/>
            <person name="Okwuonu G."/>
            <person name="Ongeri F."/>
            <person name="Pham C."/>
            <person name="Simmons D."/>
            <person name="Wilczek-Boney K."/>
            <person name="Hale W."/>
            <person name="Jakkamsetti A."/>
            <person name="Pham P."/>
            <person name="Ruth R."/>
            <person name="San Lucas F."/>
            <person name="Warren J."/>
            <person name="Zhang J."/>
            <person name="Zhao Z."/>
            <person name="Zhou C."/>
            <person name="Zhu D."/>
            <person name="Lee S."/>
            <person name="Bess C."/>
            <person name="Blankenburg K."/>
            <person name="Forbes L."/>
            <person name="Fu Q."/>
            <person name="Gubbala S."/>
            <person name="Hirani K."/>
            <person name="Jayaseelan J.C."/>
            <person name="Lara F."/>
            <person name="Munidasa M."/>
            <person name="Palculict T."/>
            <person name="Patil S."/>
            <person name="Pu L.-L."/>
            <person name="Saada N."/>
            <person name="Tang L."/>
            <person name="Weissenberger G."/>
            <person name="Zhu Y."/>
            <person name="Hemphill L."/>
            <person name="Shang Y."/>
            <person name="Youmans B."/>
            <person name="Ayvaz T."/>
            <person name="Ross M."/>
            <person name="Santibanez J."/>
            <person name="Aqrawi P."/>
            <person name="Gross S."/>
            <person name="Joshi V."/>
            <person name="Fowler G."/>
            <person name="Nazareth L."/>
            <person name="Reid J."/>
            <person name="Worley K."/>
            <person name="Petrosino J."/>
            <person name="Highlander S."/>
            <person name="Gibbs R."/>
        </authorList>
    </citation>
    <scope>NUCLEOTIDE SEQUENCE [LARGE SCALE GENOMIC DNA]</scope>
    <source>
        <strain evidence="1">ATCC 33269</strain>
    </source>
</reference>
<keyword evidence="2" id="KW-1185">Reference proteome</keyword>
<comment type="caution">
    <text evidence="1">The sequence shown here is derived from an EMBL/GenBank/DDBJ whole genome shotgun (WGS) entry which is preliminary data.</text>
</comment>
<protein>
    <submittedName>
        <fullName evidence="1">Uncharacterized protein</fullName>
    </submittedName>
</protein>
<sequence>MKTVLKYLSVIFDVLFFRPEQRRFLLSTAYTPASRILAV</sequence>
<dbReference type="HOGENOM" id="CLU_3314781_0_0_10"/>
<accession>E7RQ14</accession>
<gene>
    <name evidence="1" type="ORF">HMPREF0663_11265</name>
</gene>
<dbReference type="AlphaFoldDB" id="E7RQ14"/>
<evidence type="ECO:0000313" key="2">
    <source>
        <dbReference type="Proteomes" id="UP000005580"/>
    </source>
</evidence>
<evidence type="ECO:0000313" key="1">
    <source>
        <dbReference type="EMBL" id="EFZ37207.1"/>
    </source>
</evidence>
<dbReference type="EMBL" id="AEPE02000004">
    <property type="protein sequence ID" value="EFZ37207.1"/>
    <property type="molecule type" value="Genomic_DNA"/>
</dbReference>